<dbReference type="InterPro" id="IPR001461">
    <property type="entry name" value="Aspartic_peptidase_A1"/>
</dbReference>
<proteinExistence type="inferred from homology"/>
<feature type="domain" description="Peptidase A1" evidence="5">
    <location>
        <begin position="101"/>
        <end position="392"/>
    </location>
</feature>
<keyword evidence="7" id="KW-1185">Reference proteome</keyword>
<dbReference type="SUPFAM" id="SSF50630">
    <property type="entry name" value="Acid proteases"/>
    <property type="match status" value="1"/>
</dbReference>
<dbReference type="InterPro" id="IPR034164">
    <property type="entry name" value="Pepsin-like_dom"/>
</dbReference>
<dbReference type="GO" id="GO:0006508">
    <property type="term" value="P:proteolysis"/>
    <property type="evidence" value="ECO:0007669"/>
    <property type="project" value="UniProtKB-KW"/>
</dbReference>
<comment type="similarity">
    <text evidence="1 3">Belongs to the peptidase A1 family.</text>
</comment>
<feature type="chain" id="PRO_5042074203" evidence="4">
    <location>
        <begin position="20"/>
        <end position="395"/>
    </location>
</feature>
<evidence type="ECO:0000259" key="5">
    <source>
        <dbReference type="PROSITE" id="PS51767"/>
    </source>
</evidence>
<dbReference type="AlphaFoldDB" id="A0AAF0EX02"/>
<dbReference type="Pfam" id="PF00026">
    <property type="entry name" value="Asp"/>
    <property type="match status" value="1"/>
</dbReference>
<keyword evidence="3" id="KW-0645">Protease</keyword>
<sequence>MKYSVAFVAGLICASGAAASASFEVPLQRRGGQSIDITNLRFKTVISQIDYTVSKYTRAAENYKRNTGKDHPLIKKSNTKRNNVKVNATVPLKDVEHELEWVGNITIGGQEMLVDYDTGSGDLIINPEAYSPQKSNTSVTTGDSFSAAYADGTSGDGKIFIDNVGLGNSIVAKNVSIGRADKRYIVPEDEGGNQGIAGLSFPSITAFGSNHTSLVSAIANNSNAAAPIFQFNLKAGEGSTLHIGDVDESKVSGNITYVDVNPRIGFWLTEAKIKGSIISAIIDSGTTLIIGPEVEVLKVFHAVGGIETFTQSGTLYGAYDCDRDLKLSFTIGGTNYSIPKSLQSWGQTSDGRCVVSINGQPSLPFHAWVVGDVFFQNRTIIFDAAKNRLGFADAK</sequence>
<organism evidence="6 7">
    <name type="scientific">Malassezia cuniculi</name>
    <dbReference type="NCBI Taxonomy" id="948313"/>
    <lineage>
        <taxon>Eukaryota</taxon>
        <taxon>Fungi</taxon>
        <taxon>Dikarya</taxon>
        <taxon>Basidiomycota</taxon>
        <taxon>Ustilaginomycotina</taxon>
        <taxon>Malasseziomycetes</taxon>
        <taxon>Malasseziales</taxon>
        <taxon>Malasseziaceae</taxon>
        <taxon>Malassezia</taxon>
    </lineage>
</organism>
<keyword evidence="4" id="KW-0732">Signal</keyword>
<evidence type="ECO:0000313" key="7">
    <source>
        <dbReference type="Proteomes" id="UP001219933"/>
    </source>
</evidence>
<reference evidence="6" key="1">
    <citation type="submission" date="2023-03" db="EMBL/GenBank/DDBJ databases">
        <title>Mating type loci evolution in Malassezia.</title>
        <authorList>
            <person name="Coelho M.A."/>
        </authorList>
    </citation>
    <scope>NUCLEOTIDE SEQUENCE</scope>
    <source>
        <strain evidence="6">CBS 11721</strain>
    </source>
</reference>
<keyword evidence="2 3" id="KW-0064">Aspartyl protease</keyword>
<evidence type="ECO:0000313" key="6">
    <source>
        <dbReference type="EMBL" id="WFD36699.1"/>
    </source>
</evidence>
<dbReference type="Proteomes" id="UP001219933">
    <property type="component" value="Chromosome 5"/>
</dbReference>
<gene>
    <name evidence="6" type="ORF">MCUN1_003586</name>
</gene>
<dbReference type="Gene3D" id="2.40.70.10">
    <property type="entry name" value="Acid Proteases"/>
    <property type="match status" value="2"/>
</dbReference>
<feature type="signal peptide" evidence="4">
    <location>
        <begin position="1"/>
        <end position="19"/>
    </location>
</feature>
<evidence type="ECO:0000256" key="1">
    <source>
        <dbReference type="ARBA" id="ARBA00007447"/>
    </source>
</evidence>
<evidence type="ECO:0000256" key="4">
    <source>
        <dbReference type="SAM" id="SignalP"/>
    </source>
</evidence>
<dbReference type="InterPro" id="IPR033121">
    <property type="entry name" value="PEPTIDASE_A1"/>
</dbReference>
<dbReference type="PANTHER" id="PTHR47966">
    <property type="entry name" value="BETA-SITE APP-CLEAVING ENZYME, ISOFORM A-RELATED"/>
    <property type="match status" value="1"/>
</dbReference>
<dbReference type="PANTHER" id="PTHR47966:SF57">
    <property type="entry name" value="PEPTIDASE A1 DOMAIN-CONTAINING PROTEIN"/>
    <property type="match status" value="1"/>
</dbReference>
<keyword evidence="3 6" id="KW-0378">Hydrolase</keyword>
<dbReference type="PRINTS" id="PR00792">
    <property type="entry name" value="PEPSIN"/>
</dbReference>
<dbReference type="EC" id="3.4.23.5" evidence="6"/>
<protein>
    <submittedName>
        <fullName evidence="6">Cathepsin D</fullName>
        <ecNumber evidence="6">3.4.23.5</ecNumber>
    </submittedName>
</protein>
<dbReference type="InterPro" id="IPR001969">
    <property type="entry name" value="Aspartic_peptidase_AS"/>
</dbReference>
<evidence type="ECO:0000256" key="3">
    <source>
        <dbReference type="RuleBase" id="RU000454"/>
    </source>
</evidence>
<dbReference type="InterPro" id="IPR021109">
    <property type="entry name" value="Peptidase_aspartic_dom_sf"/>
</dbReference>
<name>A0AAF0EX02_9BASI</name>
<dbReference type="GO" id="GO:0004190">
    <property type="term" value="F:aspartic-type endopeptidase activity"/>
    <property type="evidence" value="ECO:0007669"/>
    <property type="project" value="UniProtKB-KW"/>
</dbReference>
<dbReference type="CDD" id="cd05471">
    <property type="entry name" value="pepsin_like"/>
    <property type="match status" value="1"/>
</dbReference>
<evidence type="ECO:0000256" key="2">
    <source>
        <dbReference type="ARBA" id="ARBA00022750"/>
    </source>
</evidence>
<dbReference type="PROSITE" id="PS51767">
    <property type="entry name" value="PEPTIDASE_A1"/>
    <property type="match status" value="1"/>
</dbReference>
<dbReference type="EMBL" id="CP119881">
    <property type="protein sequence ID" value="WFD36699.1"/>
    <property type="molecule type" value="Genomic_DNA"/>
</dbReference>
<accession>A0AAF0EX02</accession>
<dbReference type="PROSITE" id="PS00141">
    <property type="entry name" value="ASP_PROTEASE"/>
    <property type="match status" value="1"/>
</dbReference>